<evidence type="ECO:0000313" key="2">
    <source>
        <dbReference type="Proteomes" id="UP001187415"/>
    </source>
</evidence>
<gene>
    <name evidence="1" type="ORF">Q5P01_019048</name>
</gene>
<accession>A0AA88SDB6</accession>
<organism evidence="1 2">
    <name type="scientific">Channa striata</name>
    <name type="common">Snakehead murrel</name>
    <name type="synonym">Ophicephalus striatus</name>
    <dbReference type="NCBI Taxonomy" id="64152"/>
    <lineage>
        <taxon>Eukaryota</taxon>
        <taxon>Metazoa</taxon>
        <taxon>Chordata</taxon>
        <taxon>Craniata</taxon>
        <taxon>Vertebrata</taxon>
        <taxon>Euteleostomi</taxon>
        <taxon>Actinopterygii</taxon>
        <taxon>Neopterygii</taxon>
        <taxon>Teleostei</taxon>
        <taxon>Neoteleostei</taxon>
        <taxon>Acanthomorphata</taxon>
        <taxon>Anabantaria</taxon>
        <taxon>Anabantiformes</taxon>
        <taxon>Channoidei</taxon>
        <taxon>Channidae</taxon>
        <taxon>Channa</taxon>
    </lineage>
</organism>
<name>A0AA88SDB6_CHASR</name>
<proteinExistence type="predicted"/>
<reference evidence="1" key="1">
    <citation type="submission" date="2023-07" db="EMBL/GenBank/DDBJ databases">
        <title>Chromosome-level Genome Assembly of Striped Snakehead (Channa striata).</title>
        <authorList>
            <person name="Liu H."/>
        </authorList>
    </citation>
    <scope>NUCLEOTIDE SEQUENCE</scope>
    <source>
        <strain evidence="1">Gz</strain>
        <tissue evidence="1">Muscle</tissue>
    </source>
</reference>
<dbReference type="Proteomes" id="UP001187415">
    <property type="component" value="Unassembled WGS sequence"/>
</dbReference>
<sequence length="70" mass="7812">MARKSQDQTWVHLFKSWSQMLEQLGAATPGTPKSSEPSDSFDLPVILQQRFKRLMQEAAAAPASPAAKRR</sequence>
<evidence type="ECO:0000313" key="1">
    <source>
        <dbReference type="EMBL" id="KAK2828014.1"/>
    </source>
</evidence>
<keyword evidence="2" id="KW-1185">Reference proteome</keyword>
<protein>
    <submittedName>
        <fullName evidence="1">Uncharacterized protein</fullName>
    </submittedName>
</protein>
<dbReference type="AlphaFoldDB" id="A0AA88SDB6"/>
<comment type="caution">
    <text evidence="1">The sequence shown here is derived from an EMBL/GenBank/DDBJ whole genome shotgun (WGS) entry which is preliminary data.</text>
</comment>
<dbReference type="EMBL" id="JAUPFM010000015">
    <property type="protein sequence ID" value="KAK2828014.1"/>
    <property type="molecule type" value="Genomic_DNA"/>
</dbReference>